<keyword evidence="4" id="KW-0547">Nucleotide-binding</keyword>
<comment type="caution">
    <text evidence="4">The sequence shown here is derived from an EMBL/GenBank/DDBJ whole genome shotgun (WGS) entry which is preliminary data.</text>
</comment>
<evidence type="ECO:0000259" key="3">
    <source>
        <dbReference type="Pfam" id="PF13581"/>
    </source>
</evidence>
<dbReference type="PANTHER" id="PTHR35526">
    <property type="entry name" value="ANTI-SIGMA-F FACTOR RSBW-RELATED"/>
    <property type="match status" value="1"/>
</dbReference>
<keyword evidence="1" id="KW-0723">Serine/threonine-protein kinase</keyword>
<sequence length="153" mass="16408">MPSSYEALRPERRGGGPGVDSRRDVFRLPAQSASVAEARRRVGARLCAWGVDDEVNDDAGLVVSELFTNAVRYTSSESVGCELWTDGGVLRLEISDQGYGLTEPRPRVARADEECGRGLLLVSVLSKAWGVLAAADGNGRTVWAELGLAADHH</sequence>
<evidence type="ECO:0000256" key="1">
    <source>
        <dbReference type="ARBA" id="ARBA00022527"/>
    </source>
</evidence>
<proteinExistence type="predicted"/>
<dbReference type="InterPro" id="IPR003594">
    <property type="entry name" value="HATPase_dom"/>
</dbReference>
<gene>
    <name evidence="4" type="ORF">FCI23_32860</name>
</gene>
<dbReference type="EMBL" id="SUMC01000042">
    <property type="protein sequence ID" value="TKA06193.1"/>
    <property type="molecule type" value="Genomic_DNA"/>
</dbReference>
<feature type="domain" description="Histidine kinase/HSP90-like ATPase" evidence="3">
    <location>
        <begin position="28"/>
        <end position="143"/>
    </location>
</feature>
<dbReference type="AlphaFoldDB" id="A0A4U0SBN7"/>
<dbReference type="Gene3D" id="3.30.565.10">
    <property type="entry name" value="Histidine kinase-like ATPase, C-terminal domain"/>
    <property type="match status" value="1"/>
</dbReference>
<dbReference type="SUPFAM" id="SSF55874">
    <property type="entry name" value="ATPase domain of HSP90 chaperone/DNA topoisomerase II/histidine kinase"/>
    <property type="match status" value="1"/>
</dbReference>
<dbReference type="PANTHER" id="PTHR35526:SF3">
    <property type="entry name" value="ANTI-SIGMA-F FACTOR RSBW"/>
    <property type="match status" value="1"/>
</dbReference>
<keyword evidence="5" id="KW-1185">Reference proteome</keyword>
<dbReference type="Pfam" id="PF13581">
    <property type="entry name" value="HATPase_c_2"/>
    <property type="match status" value="1"/>
</dbReference>
<evidence type="ECO:0000256" key="2">
    <source>
        <dbReference type="SAM" id="MobiDB-lite"/>
    </source>
</evidence>
<evidence type="ECO:0000313" key="5">
    <source>
        <dbReference type="Proteomes" id="UP000305778"/>
    </source>
</evidence>
<keyword evidence="4" id="KW-0067">ATP-binding</keyword>
<protein>
    <submittedName>
        <fullName evidence="4">ATP-binding protein</fullName>
    </submittedName>
</protein>
<dbReference type="CDD" id="cd16936">
    <property type="entry name" value="HATPase_RsbW-like"/>
    <property type="match status" value="1"/>
</dbReference>
<dbReference type="OrthoDB" id="3852691at2"/>
<evidence type="ECO:0000313" key="4">
    <source>
        <dbReference type="EMBL" id="TKA06193.1"/>
    </source>
</evidence>
<keyword evidence="1" id="KW-0418">Kinase</keyword>
<dbReference type="InterPro" id="IPR050267">
    <property type="entry name" value="Anti-sigma-factor_SerPK"/>
</dbReference>
<accession>A0A4U0SBN7</accession>
<organism evidence="4 5">
    <name type="scientific">Actinacidiphila oryziradicis</name>
    <dbReference type="NCBI Taxonomy" id="2571141"/>
    <lineage>
        <taxon>Bacteria</taxon>
        <taxon>Bacillati</taxon>
        <taxon>Actinomycetota</taxon>
        <taxon>Actinomycetes</taxon>
        <taxon>Kitasatosporales</taxon>
        <taxon>Streptomycetaceae</taxon>
        <taxon>Actinacidiphila</taxon>
    </lineage>
</organism>
<dbReference type="Proteomes" id="UP000305778">
    <property type="component" value="Unassembled WGS sequence"/>
</dbReference>
<dbReference type="InterPro" id="IPR036890">
    <property type="entry name" value="HATPase_C_sf"/>
</dbReference>
<dbReference type="GO" id="GO:0005524">
    <property type="term" value="F:ATP binding"/>
    <property type="evidence" value="ECO:0007669"/>
    <property type="project" value="UniProtKB-KW"/>
</dbReference>
<dbReference type="GO" id="GO:0004674">
    <property type="term" value="F:protein serine/threonine kinase activity"/>
    <property type="evidence" value="ECO:0007669"/>
    <property type="project" value="UniProtKB-KW"/>
</dbReference>
<feature type="region of interest" description="Disordered" evidence="2">
    <location>
        <begin position="1"/>
        <end position="23"/>
    </location>
</feature>
<reference evidence="4 5" key="1">
    <citation type="submission" date="2019-04" db="EMBL/GenBank/DDBJ databases">
        <title>Streptomyces oryziradicis sp. nov., a novel actinomycete isolated from rhizosphere soil of rice (Oryza sativa L.).</title>
        <authorList>
            <person name="Li C."/>
        </authorList>
    </citation>
    <scope>NUCLEOTIDE SEQUENCE [LARGE SCALE GENOMIC DNA]</scope>
    <source>
        <strain evidence="4 5">NEAU-C40</strain>
    </source>
</reference>
<name>A0A4U0SBN7_9ACTN</name>
<dbReference type="RefSeq" id="WP_136727674.1">
    <property type="nucleotide sequence ID" value="NZ_SUMC01000042.1"/>
</dbReference>
<keyword evidence="1" id="KW-0808">Transferase</keyword>
<feature type="compositionally biased region" description="Basic and acidic residues" evidence="2">
    <location>
        <begin position="8"/>
        <end position="23"/>
    </location>
</feature>